<gene>
    <name evidence="1" type="ORF">OPT61_g4149</name>
</gene>
<keyword evidence="2" id="KW-1185">Reference proteome</keyword>
<evidence type="ECO:0000313" key="2">
    <source>
        <dbReference type="Proteomes" id="UP001153331"/>
    </source>
</evidence>
<protein>
    <submittedName>
        <fullName evidence="1">Uncharacterized protein</fullName>
    </submittedName>
</protein>
<name>A0ACC2IF73_9PLEO</name>
<reference evidence="1" key="1">
    <citation type="submission" date="2022-11" db="EMBL/GenBank/DDBJ databases">
        <title>Genome Sequence of Boeremia exigua.</title>
        <authorList>
            <person name="Buettner E."/>
        </authorList>
    </citation>
    <scope>NUCLEOTIDE SEQUENCE</scope>
    <source>
        <strain evidence="1">CU02</strain>
    </source>
</reference>
<organism evidence="1 2">
    <name type="scientific">Boeremia exigua</name>
    <dbReference type="NCBI Taxonomy" id="749465"/>
    <lineage>
        <taxon>Eukaryota</taxon>
        <taxon>Fungi</taxon>
        <taxon>Dikarya</taxon>
        <taxon>Ascomycota</taxon>
        <taxon>Pezizomycotina</taxon>
        <taxon>Dothideomycetes</taxon>
        <taxon>Pleosporomycetidae</taxon>
        <taxon>Pleosporales</taxon>
        <taxon>Pleosporineae</taxon>
        <taxon>Didymellaceae</taxon>
        <taxon>Boeremia</taxon>
    </lineage>
</organism>
<proteinExistence type="predicted"/>
<accession>A0ACC2IF73</accession>
<sequence>MGTGSPASASSGVVSDGPAAADRTGDDIVEAAAVTSTGSQLAKPASATRAKEHQPHRIHYPHRVSPPAPLASPPHAPLSAISKQPTCAPPHPRDEDPPPHSNSPVRHAAARRGRAVRRLRPHLHFAAGASRYGAGSRCDDRLVAERVRRRGRTGVSRAGGRGCGAD</sequence>
<comment type="caution">
    <text evidence="1">The sequence shown here is derived from an EMBL/GenBank/DDBJ whole genome shotgun (WGS) entry which is preliminary data.</text>
</comment>
<evidence type="ECO:0000313" key="1">
    <source>
        <dbReference type="EMBL" id="KAJ8113798.1"/>
    </source>
</evidence>
<dbReference type="Proteomes" id="UP001153331">
    <property type="component" value="Unassembled WGS sequence"/>
</dbReference>
<dbReference type="EMBL" id="JAPHNI010000230">
    <property type="protein sequence ID" value="KAJ8113798.1"/>
    <property type="molecule type" value="Genomic_DNA"/>
</dbReference>